<comment type="caution">
    <text evidence="6">The sequence shown here is derived from an EMBL/GenBank/DDBJ whole genome shotgun (WGS) entry which is preliminary data.</text>
</comment>
<dbReference type="CDD" id="cd03013">
    <property type="entry name" value="PRX5_like"/>
    <property type="match status" value="1"/>
</dbReference>
<sequence>MLTNQEGQRVPKVTFRTRKDNEWVDVTTDDIFAGKTVVVFSLPGAFTPTCSSTHLPGYNECAKVFQENGVDEIVCISVNDTFVMNEWAKDQESDNVTLIPDGNGEFTEGMGMLVDKTDLGFGKRSWRYSMLVKDGLVEKMFIEPDEPGDPFKVSDAETMLNYINSAAAKPKVVSLFTKLGCPFCAKAKALLSKNGFDYEEIVLGREITTRSLRAMTGATTVPQVFIDGKLIGGSEDLESYLAVA</sequence>
<evidence type="ECO:0000256" key="4">
    <source>
        <dbReference type="ARBA" id="ARBA00023284"/>
    </source>
</evidence>
<dbReference type="EMBL" id="SRRZ01000018">
    <property type="protein sequence ID" value="NQE33673.1"/>
    <property type="molecule type" value="Genomic_DNA"/>
</dbReference>
<dbReference type="PANTHER" id="PTHR10430">
    <property type="entry name" value="PEROXIREDOXIN"/>
    <property type="match status" value="1"/>
</dbReference>
<dbReference type="InterPro" id="IPR013740">
    <property type="entry name" value="Redoxin"/>
</dbReference>
<dbReference type="PANTHER" id="PTHR10430:SF16">
    <property type="entry name" value="PEROXIREDOXIN-5, MITOCHONDRIAL"/>
    <property type="match status" value="1"/>
</dbReference>
<dbReference type="PRINTS" id="PR00160">
    <property type="entry name" value="GLUTAREDOXIN"/>
</dbReference>
<evidence type="ECO:0000256" key="3">
    <source>
        <dbReference type="ARBA" id="ARBA00023157"/>
    </source>
</evidence>
<accession>A0ABX2CVL6</accession>
<dbReference type="Pfam" id="PF08534">
    <property type="entry name" value="Redoxin"/>
    <property type="match status" value="1"/>
</dbReference>
<dbReference type="PROSITE" id="PS51354">
    <property type="entry name" value="GLUTAREDOXIN_2"/>
    <property type="match status" value="1"/>
</dbReference>
<evidence type="ECO:0000256" key="1">
    <source>
        <dbReference type="ARBA" id="ARBA00022559"/>
    </source>
</evidence>
<organism evidence="6 7">
    <name type="scientific">Microcoleus asticus IPMA8</name>
    <dbReference type="NCBI Taxonomy" id="2563858"/>
    <lineage>
        <taxon>Bacteria</taxon>
        <taxon>Bacillati</taxon>
        <taxon>Cyanobacteriota</taxon>
        <taxon>Cyanophyceae</taxon>
        <taxon>Oscillatoriophycideae</taxon>
        <taxon>Oscillatoriales</taxon>
        <taxon>Microcoleaceae</taxon>
        <taxon>Microcoleus</taxon>
        <taxon>Microcoleus asticus</taxon>
    </lineage>
</organism>
<dbReference type="InterPro" id="IPR011767">
    <property type="entry name" value="GLR_AS"/>
</dbReference>
<dbReference type="Pfam" id="PF00462">
    <property type="entry name" value="Glutaredoxin"/>
    <property type="match status" value="1"/>
</dbReference>
<dbReference type="NCBIfam" id="TIGR02190">
    <property type="entry name" value="GlrX-dom"/>
    <property type="match status" value="1"/>
</dbReference>
<dbReference type="InterPro" id="IPR036249">
    <property type="entry name" value="Thioredoxin-like_sf"/>
</dbReference>
<dbReference type="RefSeq" id="WP_172186347.1">
    <property type="nucleotide sequence ID" value="NZ_CAWPPK010000090.1"/>
</dbReference>
<gene>
    <name evidence="6" type="ORF">E5S67_01393</name>
</gene>
<evidence type="ECO:0000259" key="5">
    <source>
        <dbReference type="PROSITE" id="PS51352"/>
    </source>
</evidence>
<reference evidence="6 7" key="1">
    <citation type="journal article" date="2020" name="Sci. Rep.">
        <title>A novel cyanobacterial geosmin producer, revising GeoA distribution and dispersion patterns in Bacteria.</title>
        <authorList>
            <person name="Churro C."/>
            <person name="Semedo-Aguiar A.P."/>
            <person name="Silva A.D."/>
            <person name="Pereira-Leal J.B."/>
            <person name="Leite R.B."/>
        </authorList>
    </citation>
    <scope>NUCLEOTIDE SEQUENCE [LARGE SCALE GENOMIC DNA]</scope>
    <source>
        <strain evidence="6 7">IPMA8</strain>
    </source>
</reference>
<dbReference type="PROSITE" id="PS00195">
    <property type="entry name" value="GLUTAREDOXIN_1"/>
    <property type="match status" value="1"/>
</dbReference>
<dbReference type="EC" id="1.11.1.15" evidence="6"/>
<keyword evidence="2 6" id="KW-0560">Oxidoreductase</keyword>
<dbReference type="Proteomes" id="UP000702425">
    <property type="component" value="Unassembled WGS sequence"/>
</dbReference>
<name>A0ABX2CVL6_9CYAN</name>
<keyword evidence="1 6" id="KW-0575">Peroxidase</keyword>
<dbReference type="InterPro" id="IPR013766">
    <property type="entry name" value="Thioredoxin_domain"/>
</dbReference>
<dbReference type="Gene3D" id="3.40.30.10">
    <property type="entry name" value="Glutaredoxin"/>
    <property type="match status" value="2"/>
</dbReference>
<keyword evidence="7" id="KW-1185">Reference proteome</keyword>
<protein>
    <submittedName>
        <fullName evidence="6">Hybrid peroxiredoxin hyPrx5</fullName>
        <ecNumber evidence="6">1.11.1.15</ecNumber>
    </submittedName>
</protein>
<evidence type="ECO:0000313" key="6">
    <source>
        <dbReference type="EMBL" id="NQE33673.1"/>
    </source>
</evidence>
<evidence type="ECO:0000256" key="2">
    <source>
        <dbReference type="ARBA" id="ARBA00023002"/>
    </source>
</evidence>
<dbReference type="PROSITE" id="PS51352">
    <property type="entry name" value="THIOREDOXIN_2"/>
    <property type="match status" value="1"/>
</dbReference>
<evidence type="ECO:0000313" key="7">
    <source>
        <dbReference type="Proteomes" id="UP000702425"/>
    </source>
</evidence>
<dbReference type="InterPro" id="IPR011906">
    <property type="entry name" value="Glutaredoxin_dom"/>
</dbReference>
<keyword evidence="3" id="KW-1015">Disulfide bond</keyword>
<dbReference type="GO" id="GO:0004601">
    <property type="term" value="F:peroxidase activity"/>
    <property type="evidence" value="ECO:0007669"/>
    <property type="project" value="UniProtKB-KW"/>
</dbReference>
<feature type="domain" description="Thioredoxin" evidence="5">
    <location>
        <begin position="4"/>
        <end position="168"/>
    </location>
</feature>
<dbReference type="InterPro" id="IPR014025">
    <property type="entry name" value="Glutaredoxin_subgr"/>
</dbReference>
<dbReference type="InterPro" id="IPR037944">
    <property type="entry name" value="PRX5-like"/>
</dbReference>
<dbReference type="SUPFAM" id="SSF52833">
    <property type="entry name" value="Thioredoxin-like"/>
    <property type="match status" value="1"/>
</dbReference>
<keyword evidence="4" id="KW-0676">Redox-active center</keyword>
<dbReference type="InterPro" id="IPR002109">
    <property type="entry name" value="Glutaredoxin"/>
</dbReference>
<proteinExistence type="predicted"/>